<dbReference type="EMBL" id="RSCJ01000014">
    <property type="protein sequence ID" value="RUR78720.1"/>
    <property type="molecule type" value="Genomic_DNA"/>
</dbReference>
<evidence type="ECO:0000313" key="3">
    <source>
        <dbReference type="Proteomes" id="UP000268857"/>
    </source>
</evidence>
<evidence type="ECO:0000313" key="2">
    <source>
        <dbReference type="EMBL" id="RUR78720.1"/>
    </source>
</evidence>
<dbReference type="OrthoDB" id="1121904at2"/>
<dbReference type="AlphaFoldDB" id="A0A433NA73"/>
<feature type="domain" description="Nif11" evidence="1">
    <location>
        <begin position="1"/>
        <end position="48"/>
    </location>
</feature>
<name>A0A433NA73_CHLFR</name>
<dbReference type="InterPro" id="IPR022516">
    <property type="entry name" value="CHP03798_Ocin"/>
</dbReference>
<dbReference type="Proteomes" id="UP000268857">
    <property type="component" value="Unassembled WGS sequence"/>
</dbReference>
<dbReference type="NCBIfam" id="TIGR03798">
    <property type="entry name" value="leader_Nif11"/>
    <property type="match status" value="1"/>
</dbReference>
<dbReference type="Pfam" id="PF07862">
    <property type="entry name" value="Nif11"/>
    <property type="match status" value="1"/>
</dbReference>
<sequence>MTQKNAAQLFKAVKQDQALKARLKAAADPEAFIKIAQERGYNFTVTELQTELSQLSSEEVAAIVNPGIAPRLHIYPR</sequence>
<evidence type="ECO:0000259" key="1">
    <source>
        <dbReference type="Pfam" id="PF07862"/>
    </source>
</evidence>
<comment type="caution">
    <text evidence="2">The sequence shown here is derived from an EMBL/GenBank/DDBJ whole genome shotgun (WGS) entry which is preliminary data.</text>
</comment>
<proteinExistence type="predicted"/>
<keyword evidence="3" id="KW-1185">Reference proteome</keyword>
<gene>
    <name evidence="2" type="ORF">PCC6912_34850</name>
</gene>
<accession>A0A433NA73</accession>
<dbReference type="RefSeq" id="WP_016878923.1">
    <property type="nucleotide sequence ID" value="NZ_AJLN01000064.1"/>
</dbReference>
<organism evidence="2 3">
    <name type="scientific">Chlorogloeopsis fritschii PCC 6912</name>
    <dbReference type="NCBI Taxonomy" id="211165"/>
    <lineage>
        <taxon>Bacteria</taxon>
        <taxon>Bacillati</taxon>
        <taxon>Cyanobacteriota</taxon>
        <taxon>Cyanophyceae</taxon>
        <taxon>Nostocales</taxon>
        <taxon>Chlorogloeopsidaceae</taxon>
        <taxon>Chlorogloeopsis</taxon>
    </lineage>
</organism>
<dbReference type="InterPro" id="IPR012903">
    <property type="entry name" value="Nif11"/>
</dbReference>
<reference evidence="2 3" key="1">
    <citation type="journal article" date="2019" name="Genome Biol. Evol.">
        <title>Day and night: Metabolic profiles and evolutionary relationships of six axenic non-marine cyanobacteria.</title>
        <authorList>
            <person name="Will S.E."/>
            <person name="Henke P."/>
            <person name="Boedeker C."/>
            <person name="Huang S."/>
            <person name="Brinkmann H."/>
            <person name="Rohde M."/>
            <person name="Jarek M."/>
            <person name="Friedl T."/>
            <person name="Seufert S."/>
            <person name="Schumacher M."/>
            <person name="Overmann J."/>
            <person name="Neumann-Schaal M."/>
            <person name="Petersen J."/>
        </authorList>
    </citation>
    <scope>NUCLEOTIDE SEQUENCE [LARGE SCALE GENOMIC DNA]</scope>
    <source>
        <strain evidence="2 3">PCC 6912</strain>
    </source>
</reference>
<protein>
    <recommendedName>
        <fullName evidence="1">Nif11 domain-containing protein</fullName>
    </recommendedName>
</protein>